<feature type="transmembrane region" description="Helical" evidence="1">
    <location>
        <begin position="171"/>
        <end position="192"/>
    </location>
</feature>
<evidence type="ECO:0000313" key="4">
    <source>
        <dbReference type="Proteomes" id="UP000019243"/>
    </source>
</evidence>
<evidence type="ECO:0000313" key="3">
    <source>
        <dbReference type="EMBL" id="EUJ39163.1"/>
    </source>
</evidence>
<dbReference type="InterPro" id="IPR050882">
    <property type="entry name" value="Prepilin_peptidase/N-MTase"/>
</dbReference>
<keyword evidence="1" id="KW-0812">Transmembrane</keyword>
<dbReference type="Proteomes" id="UP000019243">
    <property type="component" value="Unassembled WGS sequence"/>
</dbReference>
<dbReference type="GO" id="GO:0006465">
    <property type="term" value="P:signal peptide processing"/>
    <property type="evidence" value="ECO:0007669"/>
    <property type="project" value="TreeGrafter"/>
</dbReference>
<feature type="transmembrane region" description="Helical" evidence="1">
    <location>
        <begin position="36"/>
        <end position="54"/>
    </location>
</feature>
<dbReference type="InterPro" id="IPR010627">
    <property type="entry name" value="Prepilin_pept_A24_N"/>
</dbReference>
<keyword evidence="1" id="KW-1133">Transmembrane helix</keyword>
<evidence type="ECO:0000259" key="2">
    <source>
        <dbReference type="Pfam" id="PF06750"/>
    </source>
</evidence>
<dbReference type="PANTHER" id="PTHR30487:SF0">
    <property type="entry name" value="PREPILIN LEADER PEPTIDASE_N-METHYLTRANSFERASE-RELATED"/>
    <property type="match status" value="1"/>
</dbReference>
<evidence type="ECO:0000256" key="1">
    <source>
        <dbReference type="SAM" id="Phobius"/>
    </source>
</evidence>
<dbReference type="OrthoDB" id="9789291at2"/>
<dbReference type="EMBL" id="AODH01000030">
    <property type="protein sequence ID" value="EUJ39163.1"/>
    <property type="molecule type" value="Genomic_DNA"/>
</dbReference>
<keyword evidence="4" id="KW-1185">Reference proteome</keyword>
<feature type="transmembrane region" description="Helical" evidence="1">
    <location>
        <begin position="199"/>
        <end position="217"/>
    </location>
</feature>
<accession>W7D1F0</accession>
<sequence>MIILGYVLSSFIYWSATAYATENTLWRRRSRCDDCGSILQWWQLIPIVSFCALRGRSVCCQQPLKWVYPLSELVVVAVLVPIGFDMSVSAIVQGSVYLVLIWLSFVDWQSYHVPLPMVIFLALLLVSLHGTAVIAVFVINGAVCLLLWLSANRAIGSGDICLFLALGWGVPPLQFIWLIGLAAALGLVWTMLKRQRQPIPFVPFISMAYFIMTGGVFDGGFAS</sequence>
<dbReference type="GO" id="GO:0004190">
    <property type="term" value="F:aspartic-type endopeptidase activity"/>
    <property type="evidence" value="ECO:0007669"/>
    <property type="project" value="TreeGrafter"/>
</dbReference>
<keyword evidence="1" id="KW-0472">Membrane</keyword>
<dbReference type="AlphaFoldDB" id="W7D1F0"/>
<name>W7D1F0_9LIST</name>
<feature type="domain" description="Prepilin peptidase A24 N-terminal" evidence="2">
    <location>
        <begin position="3"/>
        <end position="80"/>
    </location>
</feature>
<protein>
    <recommendedName>
        <fullName evidence="2">Prepilin peptidase A24 N-terminal domain-containing protein</fullName>
    </recommendedName>
</protein>
<comment type="caution">
    <text evidence="3">The sequence shown here is derived from an EMBL/GenBank/DDBJ whole genome shotgun (WGS) entry which is preliminary data.</text>
</comment>
<gene>
    <name evidence="3" type="ORF">BCAMP_07770</name>
</gene>
<organism evidence="3 4">
    <name type="scientific">Brochothrix campestris FSL F6-1037</name>
    <dbReference type="NCBI Taxonomy" id="1265861"/>
    <lineage>
        <taxon>Bacteria</taxon>
        <taxon>Bacillati</taxon>
        <taxon>Bacillota</taxon>
        <taxon>Bacilli</taxon>
        <taxon>Bacillales</taxon>
        <taxon>Listeriaceae</taxon>
        <taxon>Brochothrix</taxon>
    </lineage>
</organism>
<dbReference type="PANTHER" id="PTHR30487">
    <property type="entry name" value="TYPE 4 PREPILIN-LIKE PROTEINS LEADER PEPTIDE-PROCESSING ENZYME"/>
    <property type="match status" value="1"/>
</dbReference>
<feature type="transmembrane region" description="Helical" evidence="1">
    <location>
        <begin position="66"/>
        <end position="84"/>
    </location>
</feature>
<dbReference type="GO" id="GO:0005886">
    <property type="term" value="C:plasma membrane"/>
    <property type="evidence" value="ECO:0007669"/>
    <property type="project" value="TreeGrafter"/>
</dbReference>
<dbReference type="Pfam" id="PF06750">
    <property type="entry name" value="A24_N_bact"/>
    <property type="match status" value="1"/>
</dbReference>
<proteinExistence type="predicted"/>
<reference evidence="3 4" key="1">
    <citation type="submission" date="2012-12" db="EMBL/GenBank/DDBJ databases">
        <title>Novel taxa of Listeriaceae from agricultural environments in the United States.</title>
        <authorList>
            <person name="den Bakker H.C."/>
            <person name="Allred A."/>
            <person name="Warchocki S."/>
            <person name="Wright E.M."/>
            <person name="Burrell A."/>
            <person name="Nightingale K.K."/>
            <person name="Kephart D."/>
            <person name="Wiedmann M."/>
        </authorList>
    </citation>
    <scope>NUCLEOTIDE SEQUENCE [LARGE SCALE GENOMIC DNA]</scope>
    <source>
        <strain evidence="3 4">FSL F6-1037</strain>
    </source>
</reference>
<dbReference type="RefSeq" id="WP_035314769.1">
    <property type="nucleotide sequence ID" value="NZ_AODH01000030.1"/>
</dbReference>
<feature type="transmembrane region" description="Helical" evidence="1">
    <location>
        <begin position="118"/>
        <end position="151"/>
    </location>
</feature>
<dbReference type="STRING" id="1265861.BCAMP_07770"/>